<protein>
    <submittedName>
        <fullName evidence="1">Uncharacterized protein</fullName>
    </submittedName>
</protein>
<organism evidence="1 2">
    <name type="scientific">Rhipicephalus microplus</name>
    <name type="common">Cattle tick</name>
    <name type="synonym">Boophilus microplus</name>
    <dbReference type="NCBI Taxonomy" id="6941"/>
    <lineage>
        <taxon>Eukaryota</taxon>
        <taxon>Metazoa</taxon>
        <taxon>Ecdysozoa</taxon>
        <taxon>Arthropoda</taxon>
        <taxon>Chelicerata</taxon>
        <taxon>Arachnida</taxon>
        <taxon>Acari</taxon>
        <taxon>Parasitiformes</taxon>
        <taxon>Ixodida</taxon>
        <taxon>Ixodoidea</taxon>
        <taxon>Ixodidae</taxon>
        <taxon>Rhipicephalinae</taxon>
        <taxon>Rhipicephalus</taxon>
        <taxon>Boophilus</taxon>
    </lineage>
</organism>
<reference evidence="1" key="2">
    <citation type="submission" date="2021-09" db="EMBL/GenBank/DDBJ databases">
        <authorList>
            <person name="Jia N."/>
            <person name="Wang J."/>
            <person name="Shi W."/>
            <person name="Du L."/>
            <person name="Sun Y."/>
            <person name="Zhan W."/>
            <person name="Jiang J."/>
            <person name="Wang Q."/>
            <person name="Zhang B."/>
            <person name="Ji P."/>
            <person name="Sakyi L.B."/>
            <person name="Cui X."/>
            <person name="Yuan T."/>
            <person name="Jiang B."/>
            <person name="Yang W."/>
            <person name="Lam T.T.-Y."/>
            <person name="Chang Q."/>
            <person name="Ding S."/>
            <person name="Wang X."/>
            <person name="Zhu J."/>
            <person name="Ruan X."/>
            <person name="Zhao L."/>
            <person name="Wei J."/>
            <person name="Que T."/>
            <person name="Du C."/>
            <person name="Cheng J."/>
            <person name="Dai P."/>
            <person name="Han X."/>
            <person name="Huang E."/>
            <person name="Gao Y."/>
            <person name="Liu J."/>
            <person name="Shao H."/>
            <person name="Ye R."/>
            <person name="Li L."/>
            <person name="Wei W."/>
            <person name="Wang X."/>
            <person name="Wang C."/>
            <person name="Huo Q."/>
            <person name="Li W."/>
            <person name="Guo W."/>
            <person name="Chen H."/>
            <person name="Chen S."/>
            <person name="Zhou L."/>
            <person name="Zhou L."/>
            <person name="Ni X."/>
            <person name="Tian J."/>
            <person name="Zhou Y."/>
            <person name="Sheng Y."/>
            <person name="Liu T."/>
            <person name="Pan Y."/>
            <person name="Xia L."/>
            <person name="Li J."/>
            <person name="Zhao F."/>
            <person name="Cao W."/>
        </authorList>
    </citation>
    <scope>NUCLEOTIDE SEQUENCE</scope>
    <source>
        <strain evidence="1">Rmic-2018</strain>
        <tissue evidence="1">Larvae</tissue>
    </source>
</reference>
<accession>A0A9J6CV07</accession>
<proteinExistence type="predicted"/>
<sequence length="185" mass="20153">MGSSSPSTVIMGTPLPRTGDCFPTAEKEGYVTYSTPPMQELELGVGALSQPSFVPAENVSECTADRCSIAPALGYLAFIGVRHDPSLFVCHDAARNSSRYHSKGRPADQGPAIQDKLHWKDTLFATKAPSVHSNWRRRSIAAQLDRWATYASAAEKCSGEVSATPEELAMTLRKATERQREIWPG</sequence>
<gene>
    <name evidence="1" type="ORF">HPB51_029126</name>
</gene>
<comment type="caution">
    <text evidence="1">The sequence shown here is derived from an EMBL/GenBank/DDBJ whole genome shotgun (WGS) entry which is preliminary data.</text>
</comment>
<evidence type="ECO:0000313" key="1">
    <source>
        <dbReference type="EMBL" id="KAH7934510.1"/>
    </source>
</evidence>
<dbReference type="AlphaFoldDB" id="A0A9J6CV07"/>
<keyword evidence="2" id="KW-1185">Reference proteome</keyword>
<dbReference type="Proteomes" id="UP000821866">
    <property type="component" value="Unassembled WGS sequence"/>
</dbReference>
<dbReference type="VEuPathDB" id="VectorBase:LOC119185773"/>
<name>A0A9J6CV07_RHIMP</name>
<dbReference type="EMBL" id="JABSTU010006341">
    <property type="protein sequence ID" value="KAH7934510.1"/>
    <property type="molecule type" value="Genomic_DNA"/>
</dbReference>
<evidence type="ECO:0000313" key="2">
    <source>
        <dbReference type="Proteomes" id="UP000821866"/>
    </source>
</evidence>
<reference evidence="1" key="1">
    <citation type="journal article" date="2020" name="Cell">
        <title>Large-Scale Comparative Analyses of Tick Genomes Elucidate Their Genetic Diversity and Vector Capacities.</title>
        <authorList>
            <consortium name="Tick Genome and Microbiome Consortium (TIGMIC)"/>
            <person name="Jia N."/>
            <person name="Wang J."/>
            <person name="Shi W."/>
            <person name="Du L."/>
            <person name="Sun Y."/>
            <person name="Zhan W."/>
            <person name="Jiang J.F."/>
            <person name="Wang Q."/>
            <person name="Zhang B."/>
            <person name="Ji P."/>
            <person name="Bell-Sakyi L."/>
            <person name="Cui X.M."/>
            <person name="Yuan T.T."/>
            <person name="Jiang B.G."/>
            <person name="Yang W.F."/>
            <person name="Lam T.T."/>
            <person name="Chang Q.C."/>
            <person name="Ding S.J."/>
            <person name="Wang X.J."/>
            <person name="Zhu J.G."/>
            <person name="Ruan X.D."/>
            <person name="Zhao L."/>
            <person name="Wei J.T."/>
            <person name="Ye R.Z."/>
            <person name="Que T.C."/>
            <person name="Du C.H."/>
            <person name="Zhou Y.H."/>
            <person name="Cheng J.X."/>
            <person name="Dai P.F."/>
            <person name="Guo W.B."/>
            <person name="Han X.H."/>
            <person name="Huang E.J."/>
            <person name="Li L.F."/>
            <person name="Wei W."/>
            <person name="Gao Y.C."/>
            <person name="Liu J.Z."/>
            <person name="Shao H.Z."/>
            <person name="Wang X."/>
            <person name="Wang C.C."/>
            <person name="Yang T.C."/>
            <person name="Huo Q.B."/>
            <person name="Li W."/>
            <person name="Chen H.Y."/>
            <person name="Chen S.E."/>
            <person name="Zhou L.G."/>
            <person name="Ni X.B."/>
            <person name="Tian J.H."/>
            <person name="Sheng Y."/>
            <person name="Liu T."/>
            <person name="Pan Y.S."/>
            <person name="Xia L.Y."/>
            <person name="Li J."/>
            <person name="Zhao F."/>
            <person name="Cao W.C."/>
        </authorList>
    </citation>
    <scope>NUCLEOTIDE SEQUENCE</scope>
    <source>
        <strain evidence="1">Rmic-2018</strain>
    </source>
</reference>